<name>A0ABQ3RAA7_STRRR</name>
<feature type="region of interest" description="Disordered" evidence="1">
    <location>
        <begin position="28"/>
        <end position="53"/>
    </location>
</feature>
<keyword evidence="3" id="KW-1185">Reference proteome</keyword>
<reference evidence="3" key="1">
    <citation type="submission" date="2023-07" db="EMBL/GenBank/DDBJ databases">
        <title>Whole genome shotgun sequence of Streptomyces achromogenes subsp. rubradiris NBRC 14000.</title>
        <authorList>
            <person name="Komaki H."/>
            <person name="Tamura T."/>
        </authorList>
    </citation>
    <scope>NUCLEOTIDE SEQUENCE [LARGE SCALE GENOMIC DNA]</scope>
    <source>
        <strain evidence="3">NBRC 14000</strain>
    </source>
</reference>
<evidence type="ECO:0000256" key="1">
    <source>
        <dbReference type="SAM" id="MobiDB-lite"/>
    </source>
</evidence>
<accession>A0ABQ3RAA7</accession>
<organism evidence="2 3">
    <name type="scientific">Streptomyces rubradiris</name>
    <name type="common">Streptomyces achromogenes subsp. rubradiris</name>
    <dbReference type="NCBI Taxonomy" id="285531"/>
    <lineage>
        <taxon>Bacteria</taxon>
        <taxon>Bacillati</taxon>
        <taxon>Actinomycetota</taxon>
        <taxon>Actinomycetes</taxon>
        <taxon>Kitasatosporales</taxon>
        <taxon>Streptomycetaceae</taxon>
        <taxon>Streptomyces</taxon>
    </lineage>
</organism>
<dbReference type="EMBL" id="BNEA01000010">
    <property type="protein sequence ID" value="GHI52789.1"/>
    <property type="molecule type" value="Genomic_DNA"/>
</dbReference>
<proteinExistence type="predicted"/>
<dbReference type="RefSeq" id="WP_189998320.1">
    <property type="nucleotide sequence ID" value="NZ_BNCB01000020.1"/>
</dbReference>
<gene>
    <name evidence="2" type="ORF">Srubr_26350</name>
</gene>
<dbReference type="Proteomes" id="UP000646738">
    <property type="component" value="Unassembled WGS sequence"/>
</dbReference>
<evidence type="ECO:0000313" key="3">
    <source>
        <dbReference type="Proteomes" id="UP000646738"/>
    </source>
</evidence>
<protein>
    <submittedName>
        <fullName evidence="2">Uncharacterized protein</fullName>
    </submittedName>
</protein>
<comment type="caution">
    <text evidence="2">The sequence shown here is derived from an EMBL/GenBank/DDBJ whole genome shotgun (WGS) entry which is preliminary data.</text>
</comment>
<sequence>MPDARFSPEITSAEAHRLVEAHVPDAHLRSPGGIALPDGKGKVAIQYGRGRKP</sequence>
<evidence type="ECO:0000313" key="2">
    <source>
        <dbReference type="EMBL" id="GHI52789.1"/>
    </source>
</evidence>